<dbReference type="AlphaFoldDB" id="A0A1N7J0Y9"/>
<evidence type="ECO:0000256" key="1">
    <source>
        <dbReference type="ARBA" id="ARBA00010792"/>
    </source>
</evidence>
<dbReference type="GO" id="GO:0005886">
    <property type="term" value="C:plasma membrane"/>
    <property type="evidence" value="ECO:0007669"/>
    <property type="project" value="TreeGrafter"/>
</dbReference>
<dbReference type="InterPro" id="IPR051311">
    <property type="entry name" value="DedA_domain"/>
</dbReference>
<organism evidence="4 5">
    <name type="scientific">Kroppenstedtia eburnea</name>
    <dbReference type="NCBI Taxonomy" id="714067"/>
    <lineage>
        <taxon>Bacteria</taxon>
        <taxon>Bacillati</taxon>
        <taxon>Bacillota</taxon>
        <taxon>Bacilli</taxon>
        <taxon>Bacillales</taxon>
        <taxon>Thermoactinomycetaceae</taxon>
        <taxon>Kroppenstedtia</taxon>
    </lineage>
</organism>
<dbReference type="Pfam" id="PF09335">
    <property type="entry name" value="VTT_dom"/>
    <property type="match status" value="1"/>
</dbReference>
<evidence type="ECO:0000256" key="2">
    <source>
        <dbReference type="SAM" id="Phobius"/>
    </source>
</evidence>
<dbReference type="Proteomes" id="UP000186795">
    <property type="component" value="Unassembled WGS sequence"/>
</dbReference>
<evidence type="ECO:0000259" key="3">
    <source>
        <dbReference type="Pfam" id="PF09335"/>
    </source>
</evidence>
<dbReference type="PANTHER" id="PTHR42709:SF9">
    <property type="entry name" value="ALKALINE PHOSPHATASE LIKE PROTEIN"/>
    <property type="match status" value="1"/>
</dbReference>
<dbReference type="RefSeq" id="WP_084189794.1">
    <property type="nucleotide sequence ID" value="NZ_CP048103.1"/>
</dbReference>
<protein>
    <submittedName>
        <fullName evidence="4">Membrane protein DedA, SNARE-associated domain</fullName>
    </submittedName>
</protein>
<accession>A0A1N7J0Y9</accession>
<evidence type="ECO:0000313" key="5">
    <source>
        <dbReference type="Proteomes" id="UP000186795"/>
    </source>
</evidence>
<dbReference type="PANTHER" id="PTHR42709">
    <property type="entry name" value="ALKALINE PHOSPHATASE LIKE PROTEIN"/>
    <property type="match status" value="1"/>
</dbReference>
<name>A0A1N7J0Y9_9BACL</name>
<proteinExistence type="inferred from homology"/>
<comment type="similarity">
    <text evidence="1">Belongs to the DedA family.</text>
</comment>
<keyword evidence="5" id="KW-1185">Reference proteome</keyword>
<sequence>MTEALLNWVVHFGYIGLFAALVLGIVGLPIPDELLMTFAGFLISKNHFHLFHTVVVAFAGSVAGMSLSFTIGRRLGRPFLERYGPYVHLTPKRLEQAEEWFQRFGKWAVSFGYFIPGVRHLTAYSAGISRWPFPVFILYAFTGGLIWVLTYITVGILLGEHWKQWMGIFHRTGWIGAATLVLVIGVLWWMKRKRAEPS</sequence>
<feature type="transmembrane region" description="Helical" evidence="2">
    <location>
        <begin position="12"/>
        <end position="30"/>
    </location>
</feature>
<keyword evidence="2" id="KW-0472">Membrane</keyword>
<feature type="transmembrane region" description="Helical" evidence="2">
    <location>
        <begin position="50"/>
        <end position="72"/>
    </location>
</feature>
<feature type="domain" description="VTT" evidence="3">
    <location>
        <begin position="30"/>
        <end position="156"/>
    </location>
</feature>
<feature type="transmembrane region" description="Helical" evidence="2">
    <location>
        <begin position="136"/>
        <end position="159"/>
    </location>
</feature>
<dbReference type="OrthoDB" id="9782291at2"/>
<evidence type="ECO:0000313" key="4">
    <source>
        <dbReference type="EMBL" id="SIS42959.1"/>
    </source>
</evidence>
<feature type="transmembrane region" description="Helical" evidence="2">
    <location>
        <begin position="171"/>
        <end position="190"/>
    </location>
</feature>
<dbReference type="InterPro" id="IPR032816">
    <property type="entry name" value="VTT_dom"/>
</dbReference>
<gene>
    <name evidence="4" type="ORF">SAMN05421790_101593</name>
</gene>
<keyword evidence="2" id="KW-1133">Transmembrane helix</keyword>
<keyword evidence="2" id="KW-0812">Transmembrane</keyword>
<dbReference type="EMBL" id="FTOD01000001">
    <property type="protein sequence ID" value="SIS42959.1"/>
    <property type="molecule type" value="Genomic_DNA"/>
</dbReference>
<reference evidence="5" key="1">
    <citation type="submission" date="2017-01" db="EMBL/GenBank/DDBJ databases">
        <authorList>
            <person name="Varghese N."/>
            <person name="Submissions S."/>
        </authorList>
    </citation>
    <scope>NUCLEOTIDE SEQUENCE [LARGE SCALE GENOMIC DNA]</scope>
    <source>
        <strain evidence="5">DSM 45196</strain>
    </source>
</reference>